<dbReference type="PANTHER" id="PTHR30457:SF12">
    <property type="entry name" value="5'_3'-NUCLEOTIDASE SURE"/>
    <property type="match status" value="1"/>
</dbReference>
<reference evidence="12" key="1">
    <citation type="journal article" date="2010" name="Stand. Genomic Sci.">
        <title>Complete genome sequence of Syntrophothermus lipocalidus type strain (TGB-C1T).</title>
        <authorList>
            <consortium name="US DOE Joint Genome Institute (JGI-PGF)"/>
            <person name="Djao O."/>
            <person name="Zhang X."/>
            <person name="Lucas S."/>
            <person name="Lapidus A."/>
            <person name="Glavina Del Rio T."/>
            <person name="Nolan M."/>
            <person name="Tice H."/>
            <person name="Cheng J."/>
            <person name="Han C."/>
            <person name="Tapia R."/>
            <person name="Goodwin L."/>
            <person name="Pitluck S."/>
            <person name="Liolios K."/>
            <person name="Ivanova N."/>
            <person name="Mavromatis K."/>
            <person name="Mikhailova N."/>
            <person name="Ovchinnikova G."/>
            <person name="Pati A."/>
            <person name="Brambilla E."/>
            <person name="Chen A."/>
            <person name="Palaniappan K."/>
            <person name="Land M."/>
            <person name="Hauser L."/>
            <person name="Chang Y."/>
            <person name="Jeffries C."/>
            <person name="Rohde M."/>
            <person name="Sikorski J."/>
            <person name="Spring S."/>
            <person name="Goker M."/>
            <person name="Detter J."/>
            <person name="Woyke T."/>
            <person name="Bristow J."/>
            <person name="Eisen J."/>
            <person name="Markowitz V."/>
            <person name="Hugenholtz P."/>
            <person name="Kyrpides N."/>
            <person name="Klenk H."/>
        </authorList>
    </citation>
    <scope>NUCLEOTIDE SEQUENCE [LARGE SCALE GENOMIC DNA]</scope>
    <source>
        <strain evidence="12">DSM 12680 / TGB-C1</strain>
    </source>
</reference>
<dbReference type="eggNOG" id="COG0496">
    <property type="taxonomic scope" value="Bacteria"/>
</dbReference>
<sequence length="258" mass="28498">MRILLTNDDGIDSPGILAVLRELEKMGEVYVVAPDRERSGTGHSITVFSPIKAQRVEVPGSSALAWVIDGTPADCVKLGISALIPKTPDYVVSGVNRGANLGTDVLYSGTVSAALEGVIMGFPSVAVSLDSFNPNEDFSFAARFTRLVLRILHREGVGKDIILNINVPCLPRSEIKGIRITKLGVRRYENLFEERKDPRGNSYYWLGGEVIREEQDPDSDVAAVTQGYISITPIHFDLTDYQLIEDFRRRFQPYIDIG</sequence>
<evidence type="ECO:0000256" key="8">
    <source>
        <dbReference type="ARBA" id="ARBA00022801"/>
    </source>
</evidence>
<proteinExistence type="inferred from homology"/>
<dbReference type="STRING" id="643648.Slip_1208"/>
<dbReference type="PANTHER" id="PTHR30457">
    <property type="entry name" value="5'-NUCLEOTIDASE SURE"/>
    <property type="match status" value="1"/>
</dbReference>
<feature type="binding site" evidence="9">
    <location>
        <position position="9"/>
    </location>
    <ligand>
        <name>a divalent metal cation</name>
        <dbReference type="ChEBI" id="CHEBI:60240"/>
    </ligand>
</feature>
<dbReference type="GO" id="GO:0008254">
    <property type="term" value="F:3'-nucleotidase activity"/>
    <property type="evidence" value="ECO:0007669"/>
    <property type="project" value="TreeGrafter"/>
</dbReference>
<dbReference type="NCBIfam" id="NF001492">
    <property type="entry name" value="PRK00346.2-2"/>
    <property type="match status" value="1"/>
</dbReference>
<keyword evidence="5 9" id="KW-0963">Cytoplasm</keyword>
<dbReference type="EMBL" id="CP002048">
    <property type="protein sequence ID" value="ADI01981.1"/>
    <property type="molecule type" value="Genomic_DNA"/>
</dbReference>
<keyword evidence="7 9" id="KW-0547">Nucleotide-binding</keyword>
<dbReference type="GO" id="GO:0000166">
    <property type="term" value="F:nucleotide binding"/>
    <property type="evidence" value="ECO:0007669"/>
    <property type="project" value="UniProtKB-KW"/>
</dbReference>
<dbReference type="HOGENOM" id="CLU_045192_1_3_9"/>
<gene>
    <name evidence="9" type="primary">surE</name>
    <name evidence="11" type="ordered locus">Slip_1208</name>
</gene>
<dbReference type="NCBIfam" id="TIGR00087">
    <property type="entry name" value="surE"/>
    <property type="match status" value="1"/>
</dbReference>
<evidence type="ECO:0000256" key="2">
    <source>
        <dbReference type="ARBA" id="ARBA00001946"/>
    </source>
</evidence>
<comment type="cofactor">
    <cofactor evidence="2">
        <name>Mg(2+)</name>
        <dbReference type="ChEBI" id="CHEBI:18420"/>
    </cofactor>
</comment>
<dbReference type="GO" id="GO:0004309">
    <property type="term" value="F:exopolyphosphatase activity"/>
    <property type="evidence" value="ECO:0007669"/>
    <property type="project" value="TreeGrafter"/>
</dbReference>
<evidence type="ECO:0000256" key="7">
    <source>
        <dbReference type="ARBA" id="ARBA00022741"/>
    </source>
</evidence>
<evidence type="ECO:0000256" key="9">
    <source>
        <dbReference type="HAMAP-Rule" id="MF_00060"/>
    </source>
</evidence>
<dbReference type="HAMAP" id="MF_00060">
    <property type="entry name" value="SurE"/>
    <property type="match status" value="1"/>
</dbReference>
<comment type="cofactor">
    <cofactor evidence="9">
        <name>a divalent metal cation</name>
        <dbReference type="ChEBI" id="CHEBI:60240"/>
    </cofactor>
    <text evidence="9">Binds 1 divalent metal cation per subunit.</text>
</comment>
<comment type="function">
    <text evidence="9">Nucleotidase that shows phosphatase activity on nucleoside 5'-monophosphates.</text>
</comment>
<reference evidence="11 12" key="2">
    <citation type="journal article" date="2010" name="Stand. Genomic Sci.">
        <title>Complete genome sequence of Syntrophothermus lipocalidus type strain (TGB-C1).</title>
        <authorList>
            <person name="Djao O.D."/>
            <person name="Zhang X."/>
            <person name="Lucas S."/>
            <person name="Lapidus A."/>
            <person name="Del Rio T.G."/>
            <person name="Nolan M."/>
            <person name="Tice H."/>
            <person name="Cheng J.F."/>
            <person name="Han C."/>
            <person name="Tapia R."/>
            <person name="Goodwin L."/>
            <person name="Pitluck S."/>
            <person name="Liolios K."/>
            <person name="Ivanova N."/>
            <person name="Mavromatis K."/>
            <person name="Mikhailova N."/>
            <person name="Ovchinnikova G."/>
            <person name="Pati A."/>
            <person name="Brambilla E."/>
            <person name="Chen A."/>
            <person name="Palaniappan K."/>
            <person name="Land M."/>
            <person name="Hauser L."/>
            <person name="Chang Y.J."/>
            <person name="Jeffries C.D."/>
            <person name="Rohde M."/>
            <person name="Sikorski J."/>
            <person name="Spring S."/>
            <person name="Goker M."/>
            <person name="Detter J.C."/>
            <person name="Woyke T."/>
            <person name="Bristow J."/>
            <person name="Eisen J.A."/>
            <person name="Markowitz V."/>
            <person name="Hugenholtz P."/>
            <person name="Kyrpides N.C."/>
            <person name="Klenk H.P."/>
        </authorList>
    </citation>
    <scope>NUCLEOTIDE SEQUENCE [LARGE SCALE GENOMIC DNA]</scope>
    <source>
        <strain evidence="12">DSM 12680 / TGB-C1</strain>
    </source>
</reference>
<evidence type="ECO:0000313" key="12">
    <source>
        <dbReference type="Proteomes" id="UP000000378"/>
    </source>
</evidence>
<comment type="subcellular location">
    <subcellularLocation>
        <location evidence="3 9">Cytoplasm</location>
    </subcellularLocation>
</comment>
<dbReference type="GO" id="GO:0046872">
    <property type="term" value="F:metal ion binding"/>
    <property type="evidence" value="ECO:0007669"/>
    <property type="project" value="UniProtKB-UniRule"/>
</dbReference>
<dbReference type="InterPro" id="IPR002828">
    <property type="entry name" value="SurE-like_Pase/nucleotidase"/>
</dbReference>
<evidence type="ECO:0000256" key="1">
    <source>
        <dbReference type="ARBA" id="ARBA00000815"/>
    </source>
</evidence>
<evidence type="ECO:0000256" key="3">
    <source>
        <dbReference type="ARBA" id="ARBA00004496"/>
    </source>
</evidence>
<dbReference type="Proteomes" id="UP000000378">
    <property type="component" value="Chromosome"/>
</dbReference>
<keyword evidence="6 9" id="KW-0479">Metal-binding</keyword>
<evidence type="ECO:0000313" key="11">
    <source>
        <dbReference type="EMBL" id="ADI01981.1"/>
    </source>
</evidence>
<dbReference type="InterPro" id="IPR030048">
    <property type="entry name" value="SurE"/>
</dbReference>
<feature type="domain" description="Survival protein SurE-like phosphatase/nucleotidase" evidence="10">
    <location>
        <begin position="3"/>
        <end position="189"/>
    </location>
</feature>
<dbReference type="AlphaFoldDB" id="D7CMP6"/>
<dbReference type="SUPFAM" id="SSF64167">
    <property type="entry name" value="SurE-like"/>
    <property type="match status" value="1"/>
</dbReference>
<feature type="binding site" evidence="9">
    <location>
        <position position="96"/>
    </location>
    <ligand>
        <name>a divalent metal cation</name>
        <dbReference type="ChEBI" id="CHEBI:60240"/>
    </ligand>
</feature>
<dbReference type="Gene3D" id="3.40.1210.10">
    <property type="entry name" value="Survival protein SurE-like phosphatase/nucleotidase"/>
    <property type="match status" value="1"/>
</dbReference>
<dbReference type="InterPro" id="IPR036523">
    <property type="entry name" value="SurE-like_sf"/>
</dbReference>
<evidence type="ECO:0000256" key="5">
    <source>
        <dbReference type="ARBA" id="ARBA00022490"/>
    </source>
</evidence>
<dbReference type="OrthoDB" id="9780815at2"/>
<dbReference type="FunFam" id="3.40.1210.10:FF:000001">
    <property type="entry name" value="5'/3'-nucleotidase SurE"/>
    <property type="match status" value="1"/>
</dbReference>
<evidence type="ECO:0000259" key="10">
    <source>
        <dbReference type="Pfam" id="PF01975"/>
    </source>
</evidence>
<keyword evidence="12" id="KW-1185">Reference proteome</keyword>
<evidence type="ECO:0000256" key="6">
    <source>
        <dbReference type="ARBA" id="ARBA00022723"/>
    </source>
</evidence>
<dbReference type="EC" id="3.1.3.5" evidence="9"/>
<comment type="catalytic activity">
    <reaction evidence="1 9">
        <text>a ribonucleoside 5'-phosphate + H2O = a ribonucleoside + phosphate</text>
        <dbReference type="Rhea" id="RHEA:12484"/>
        <dbReference type="ChEBI" id="CHEBI:15377"/>
        <dbReference type="ChEBI" id="CHEBI:18254"/>
        <dbReference type="ChEBI" id="CHEBI:43474"/>
        <dbReference type="ChEBI" id="CHEBI:58043"/>
        <dbReference type="EC" id="3.1.3.5"/>
    </reaction>
</comment>
<evidence type="ECO:0000256" key="4">
    <source>
        <dbReference type="ARBA" id="ARBA00011062"/>
    </source>
</evidence>
<name>D7CMP6_SYNLT</name>
<comment type="similarity">
    <text evidence="4 9">Belongs to the SurE nucleotidase family.</text>
</comment>
<dbReference type="Pfam" id="PF01975">
    <property type="entry name" value="SurE"/>
    <property type="match status" value="1"/>
</dbReference>
<dbReference type="KEGG" id="slp:Slip_1208"/>
<dbReference type="NCBIfam" id="NF001490">
    <property type="entry name" value="PRK00346.1-4"/>
    <property type="match status" value="1"/>
</dbReference>
<feature type="binding site" evidence="9">
    <location>
        <position position="39"/>
    </location>
    <ligand>
        <name>a divalent metal cation</name>
        <dbReference type="ChEBI" id="CHEBI:60240"/>
    </ligand>
</feature>
<accession>D7CMP6</accession>
<keyword evidence="8 9" id="KW-0378">Hydrolase</keyword>
<feature type="binding site" evidence="9">
    <location>
        <position position="8"/>
    </location>
    <ligand>
        <name>a divalent metal cation</name>
        <dbReference type="ChEBI" id="CHEBI:60240"/>
    </ligand>
</feature>
<dbReference type="GO" id="GO:0008253">
    <property type="term" value="F:5'-nucleotidase activity"/>
    <property type="evidence" value="ECO:0007669"/>
    <property type="project" value="UniProtKB-UniRule"/>
</dbReference>
<organism evidence="11 12">
    <name type="scientific">Syntrophothermus lipocalidus (strain DSM 12680 / TGB-C1)</name>
    <dbReference type="NCBI Taxonomy" id="643648"/>
    <lineage>
        <taxon>Bacteria</taxon>
        <taxon>Bacillati</taxon>
        <taxon>Bacillota</taxon>
        <taxon>Clostridia</taxon>
        <taxon>Eubacteriales</taxon>
        <taxon>Syntrophomonadaceae</taxon>
        <taxon>Syntrophothermus</taxon>
    </lineage>
</organism>
<protein>
    <recommendedName>
        <fullName evidence="9">5'-nucleotidase SurE</fullName>
        <ecNumber evidence="9">3.1.3.5</ecNumber>
    </recommendedName>
    <alternativeName>
        <fullName evidence="9">Nucleoside 5'-monophosphate phosphohydrolase</fullName>
    </alternativeName>
</protein>
<dbReference type="GO" id="GO:0005737">
    <property type="term" value="C:cytoplasm"/>
    <property type="evidence" value="ECO:0007669"/>
    <property type="project" value="UniProtKB-SubCell"/>
</dbReference>
<dbReference type="RefSeq" id="WP_013175383.1">
    <property type="nucleotide sequence ID" value="NC_014220.1"/>
</dbReference>